<dbReference type="EMBL" id="JABDTM020013835">
    <property type="protein sequence ID" value="KAH0819746.1"/>
    <property type="molecule type" value="Genomic_DNA"/>
</dbReference>
<protein>
    <submittedName>
        <fullName evidence="1">Uncharacterized protein</fullName>
    </submittedName>
</protein>
<dbReference type="Proteomes" id="UP000719412">
    <property type="component" value="Unassembled WGS sequence"/>
</dbReference>
<comment type="caution">
    <text evidence="1">The sequence shown here is derived from an EMBL/GenBank/DDBJ whole genome shotgun (WGS) entry which is preliminary data.</text>
</comment>
<gene>
    <name evidence="1" type="ORF">GEV33_003045</name>
</gene>
<keyword evidence="2" id="KW-1185">Reference proteome</keyword>
<accession>A0A8J6HTP2</accession>
<organism evidence="1 2">
    <name type="scientific">Tenebrio molitor</name>
    <name type="common">Yellow mealworm beetle</name>
    <dbReference type="NCBI Taxonomy" id="7067"/>
    <lineage>
        <taxon>Eukaryota</taxon>
        <taxon>Metazoa</taxon>
        <taxon>Ecdysozoa</taxon>
        <taxon>Arthropoda</taxon>
        <taxon>Hexapoda</taxon>
        <taxon>Insecta</taxon>
        <taxon>Pterygota</taxon>
        <taxon>Neoptera</taxon>
        <taxon>Endopterygota</taxon>
        <taxon>Coleoptera</taxon>
        <taxon>Polyphaga</taxon>
        <taxon>Cucujiformia</taxon>
        <taxon>Tenebrionidae</taxon>
        <taxon>Tenebrio</taxon>
    </lineage>
</organism>
<evidence type="ECO:0000313" key="1">
    <source>
        <dbReference type="EMBL" id="KAH0819746.1"/>
    </source>
</evidence>
<evidence type="ECO:0000313" key="2">
    <source>
        <dbReference type="Proteomes" id="UP000719412"/>
    </source>
</evidence>
<reference evidence="1" key="2">
    <citation type="submission" date="2021-08" db="EMBL/GenBank/DDBJ databases">
        <authorList>
            <person name="Eriksson T."/>
        </authorList>
    </citation>
    <scope>NUCLEOTIDE SEQUENCE</scope>
    <source>
        <strain evidence="1">Stoneville</strain>
        <tissue evidence="1">Whole head</tissue>
    </source>
</reference>
<name>A0A8J6HTP2_TENMO</name>
<reference evidence="1" key="1">
    <citation type="journal article" date="2020" name="J Insects Food Feed">
        <title>The yellow mealworm (Tenebrio molitor) genome: a resource for the emerging insects as food and feed industry.</title>
        <authorList>
            <person name="Eriksson T."/>
            <person name="Andere A."/>
            <person name="Kelstrup H."/>
            <person name="Emery V."/>
            <person name="Picard C."/>
        </authorList>
    </citation>
    <scope>NUCLEOTIDE SEQUENCE</scope>
    <source>
        <strain evidence="1">Stoneville</strain>
        <tissue evidence="1">Whole head</tissue>
    </source>
</reference>
<sequence>MGSVYLACGRGVRDALDRFHGRRFRDSARRASPGLVRVRISGLPSGRSQSAVLLQHGGSSLCSGFTERNTWLSANAWSTTGASHAAPSSTQGLQVFSVSIYVSCQRYNDILTSKCFVLVYVSMCLAAVPRTGEAAAYAHDDDGVEPLR</sequence>
<proteinExistence type="predicted"/>
<dbReference type="AlphaFoldDB" id="A0A8J6HTP2"/>